<dbReference type="Proteomes" id="UP000799429">
    <property type="component" value="Unassembled WGS sequence"/>
</dbReference>
<organism evidence="3 4">
    <name type="scientific">Patellaria atrata CBS 101060</name>
    <dbReference type="NCBI Taxonomy" id="1346257"/>
    <lineage>
        <taxon>Eukaryota</taxon>
        <taxon>Fungi</taxon>
        <taxon>Dikarya</taxon>
        <taxon>Ascomycota</taxon>
        <taxon>Pezizomycotina</taxon>
        <taxon>Dothideomycetes</taxon>
        <taxon>Dothideomycetes incertae sedis</taxon>
        <taxon>Patellariales</taxon>
        <taxon>Patellariaceae</taxon>
        <taxon>Patellaria</taxon>
    </lineage>
</organism>
<evidence type="ECO:0000256" key="1">
    <source>
        <dbReference type="SAM" id="MobiDB-lite"/>
    </source>
</evidence>
<dbReference type="AlphaFoldDB" id="A0A9P4VP10"/>
<keyword evidence="2" id="KW-0732">Signal</keyword>
<feature type="region of interest" description="Disordered" evidence="1">
    <location>
        <begin position="505"/>
        <end position="566"/>
    </location>
</feature>
<dbReference type="EMBL" id="MU006112">
    <property type="protein sequence ID" value="KAF2835004.1"/>
    <property type="molecule type" value="Genomic_DNA"/>
</dbReference>
<proteinExistence type="predicted"/>
<evidence type="ECO:0000256" key="2">
    <source>
        <dbReference type="SAM" id="SignalP"/>
    </source>
</evidence>
<evidence type="ECO:0000313" key="3">
    <source>
        <dbReference type="EMBL" id="KAF2835004.1"/>
    </source>
</evidence>
<feature type="signal peptide" evidence="2">
    <location>
        <begin position="1"/>
        <end position="22"/>
    </location>
</feature>
<dbReference type="InterPro" id="IPR053143">
    <property type="entry name" value="Arylsulfate_ST"/>
</dbReference>
<evidence type="ECO:0000313" key="4">
    <source>
        <dbReference type="Proteomes" id="UP000799429"/>
    </source>
</evidence>
<dbReference type="PANTHER" id="PTHR35340">
    <property type="entry name" value="PQQ ENZYME REPEAT PROTEIN-RELATED"/>
    <property type="match status" value="1"/>
</dbReference>
<feature type="chain" id="PRO_5040134629" description="ASST-domain-containing protein" evidence="2">
    <location>
        <begin position="23"/>
        <end position="594"/>
    </location>
</feature>
<dbReference type="Pfam" id="PF14269">
    <property type="entry name" value="Arylsulfotran_2"/>
    <property type="match status" value="1"/>
</dbReference>
<gene>
    <name evidence="3" type="ORF">M501DRAFT_999555</name>
</gene>
<feature type="compositionally biased region" description="Low complexity" evidence="1">
    <location>
        <begin position="517"/>
        <end position="566"/>
    </location>
</feature>
<reference evidence="3" key="1">
    <citation type="journal article" date="2020" name="Stud. Mycol.">
        <title>101 Dothideomycetes genomes: a test case for predicting lifestyles and emergence of pathogens.</title>
        <authorList>
            <person name="Haridas S."/>
            <person name="Albert R."/>
            <person name="Binder M."/>
            <person name="Bloem J."/>
            <person name="Labutti K."/>
            <person name="Salamov A."/>
            <person name="Andreopoulos B."/>
            <person name="Baker S."/>
            <person name="Barry K."/>
            <person name="Bills G."/>
            <person name="Bluhm B."/>
            <person name="Cannon C."/>
            <person name="Castanera R."/>
            <person name="Culley D."/>
            <person name="Daum C."/>
            <person name="Ezra D."/>
            <person name="Gonzalez J."/>
            <person name="Henrissat B."/>
            <person name="Kuo A."/>
            <person name="Liang C."/>
            <person name="Lipzen A."/>
            <person name="Lutzoni F."/>
            <person name="Magnuson J."/>
            <person name="Mondo S."/>
            <person name="Nolan M."/>
            <person name="Ohm R."/>
            <person name="Pangilinan J."/>
            <person name="Park H.-J."/>
            <person name="Ramirez L."/>
            <person name="Alfaro M."/>
            <person name="Sun H."/>
            <person name="Tritt A."/>
            <person name="Yoshinaga Y."/>
            <person name="Zwiers L.-H."/>
            <person name="Turgeon B."/>
            <person name="Goodwin S."/>
            <person name="Spatafora J."/>
            <person name="Crous P."/>
            <person name="Grigoriev I."/>
        </authorList>
    </citation>
    <scope>NUCLEOTIDE SEQUENCE</scope>
    <source>
        <strain evidence="3">CBS 101060</strain>
    </source>
</reference>
<protein>
    <recommendedName>
        <fullName evidence="5">ASST-domain-containing protein</fullName>
    </recommendedName>
</protein>
<feature type="compositionally biased region" description="Acidic residues" evidence="1">
    <location>
        <begin position="505"/>
        <end position="516"/>
    </location>
</feature>
<dbReference type="PANTHER" id="PTHR35340:SF5">
    <property type="entry name" value="ASST-DOMAIN-CONTAINING PROTEIN"/>
    <property type="match status" value="1"/>
</dbReference>
<evidence type="ECO:0008006" key="5">
    <source>
        <dbReference type="Google" id="ProtNLM"/>
    </source>
</evidence>
<accession>A0A9P4VP10</accession>
<dbReference type="OrthoDB" id="5427350at2759"/>
<keyword evidence="4" id="KW-1185">Reference proteome</keyword>
<name>A0A9P4VP10_9PEZI</name>
<dbReference type="InterPro" id="IPR039535">
    <property type="entry name" value="ASST-like"/>
</dbReference>
<sequence length="594" mass="65158">MRLPSLWLLVASLHLSLNIAGAQDTVSTDYDSYSSADSVGTPFQTYKSNTQAKPPIFQINSNQSGLADGLYFLGIDGQPSSQQNFPVIVDMSPERMGSLVWTADYTETFDFRAQTYQGEPVITFWQGDFISGYGHGSFLILNQSYVEIARVSAPRFPGLADFHEFTITQDDTALFPLYIPKQYDLSSVGGPSDGWVLDSMFQEVDIATGELIFEWNATNHVLINETYNTLSGSGGSEEAPFDYFHINSIAKDQNGDYLVSARVMSCIFKISGPDGTILWRLNGRRSDFDVEDAAVFAFQHDARWLNDEQTRMTLFDNGPTEGVDYSRGLLLDVDQDARTVRLITDFTNAAKTFGQYEGSLQAVDPSDENTNFIVGYGSEPFFTECDSEGNILLDVQYATGNVINSYRTYKLPWQGLPLTLPDIHWNKDGNKAYFSWNGATDVEEWVLYTADSSNATTWMNVTTARRTGFETTIDLEELDLEDYIRAKAVNGDGDELAWTRVSDGEELFDGPDDVEESTSSSSSSSSSSSRSSRTSTSSSVATSTVEPTTTTEMEESATSTGDGAAATTSGAAVKLGVREGWSAVAVVVVYVLGV</sequence>
<comment type="caution">
    <text evidence="3">The sequence shown here is derived from an EMBL/GenBank/DDBJ whole genome shotgun (WGS) entry which is preliminary data.</text>
</comment>